<dbReference type="InterPro" id="IPR003661">
    <property type="entry name" value="HisK_dim/P_dom"/>
</dbReference>
<keyword evidence="4" id="KW-1003">Cell membrane</keyword>
<keyword evidence="7 21" id="KW-0808">Transferase</keyword>
<evidence type="ECO:0000313" key="21">
    <source>
        <dbReference type="EMBL" id="QDO83023.1"/>
    </source>
</evidence>
<dbReference type="InterPro" id="IPR004358">
    <property type="entry name" value="Sig_transdc_His_kin-like_C"/>
</dbReference>
<evidence type="ECO:0000256" key="15">
    <source>
        <dbReference type="PROSITE-ProRule" id="PRU00169"/>
    </source>
</evidence>
<dbReference type="CDD" id="cd00082">
    <property type="entry name" value="HisKA"/>
    <property type="match status" value="1"/>
</dbReference>
<feature type="modified residue" description="4-aspartylphosphate" evidence="15">
    <location>
        <position position="818"/>
    </location>
</feature>
<dbReference type="GO" id="GO:0004673">
    <property type="term" value="F:protein histidine kinase activity"/>
    <property type="evidence" value="ECO:0007669"/>
    <property type="project" value="UniProtKB-EC"/>
</dbReference>
<dbReference type="InterPro" id="IPR036097">
    <property type="entry name" value="HisK_dim/P_sf"/>
</dbReference>
<feature type="domain" description="Response regulatory" evidence="18">
    <location>
        <begin position="766"/>
        <end position="891"/>
    </location>
</feature>
<dbReference type="Pfam" id="PF00072">
    <property type="entry name" value="Response_reg"/>
    <property type="match status" value="1"/>
</dbReference>
<keyword evidence="22" id="KW-1185">Reference proteome</keyword>
<dbReference type="NCBIfam" id="TIGR02956">
    <property type="entry name" value="TMAO_torS"/>
    <property type="match status" value="1"/>
</dbReference>
<dbReference type="SMART" id="SM00388">
    <property type="entry name" value="HisKA"/>
    <property type="match status" value="1"/>
</dbReference>
<dbReference type="SUPFAM" id="SSF55874">
    <property type="entry name" value="ATPase domain of HSP90 chaperone/DNA topoisomerase II/histidine kinase"/>
    <property type="match status" value="1"/>
</dbReference>
<dbReference type="Pfam" id="PF21689">
    <property type="entry name" value="TorS_sensor_domain"/>
    <property type="match status" value="1"/>
</dbReference>
<comment type="subcellular location">
    <subcellularLocation>
        <location evidence="2">Cell inner membrane</location>
        <topology evidence="2">Multi-pass membrane protein</topology>
    </subcellularLocation>
</comment>
<dbReference type="EC" id="2.7.13.3" evidence="3"/>
<dbReference type="PROSITE" id="PS50894">
    <property type="entry name" value="HPT"/>
    <property type="match status" value="1"/>
</dbReference>
<dbReference type="PROSITE" id="PS50885">
    <property type="entry name" value="HAMP"/>
    <property type="match status" value="1"/>
</dbReference>
<feature type="transmembrane region" description="Helical" evidence="16">
    <location>
        <begin position="368"/>
        <end position="388"/>
    </location>
</feature>
<evidence type="ECO:0000256" key="12">
    <source>
        <dbReference type="ARBA" id="ARBA00023012"/>
    </source>
</evidence>
<gene>
    <name evidence="21" type="primary">torS</name>
    <name evidence="21" type="ORF">FM037_06985</name>
</gene>
<dbReference type="Gene3D" id="3.30.565.10">
    <property type="entry name" value="Histidine kinase-like ATPase, C-terminal domain"/>
    <property type="match status" value="1"/>
</dbReference>
<dbReference type="Gene3D" id="1.20.120.160">
    <property type="entry name" value="HPT domain"/>
    <property type="match status" value="1"/>
</dbReference>
<keyword evidence="12" id="KW-0902">Two-component regulatory system</keyword>
<dbReference type="Gene3D" id="6.10.340.10">
    <property type="match status" value="1"/>
</dbReference>
<dbReference type="Pfam" id="PF00512">
    <property type="entry name" value="HisKA"/>
    <property type="match status" value="1"/>
</dbReference>
<dbReference type="SUPFAM" id="SSF47384">
    <property type="entry name" value="Homodimeric domain of signal transducing histidine kinase"/>
    <property type="match status" value="1"/>
</dbReference>
<evidence type="ECO:0000256" key="5">
    <source>
        <dbReference type="ARBA" id="ARBA00022519"/>
    </source>
</evidence>
<dbReference type="InterPro" id="IPR036641">
    <property type="entry name" value="HPT_dom_sf"/>
</dbReference>
<dbReference type="InterPro" id="IPR011006">
    <property type="entry name" value="CheY-like_superfamily"/>
</dbReference>
<dbReference type="CDD" id="cd00088">
    <property type="entry name" value="HPT"/>
    <property type="match status" value="1"/>
</dbReference>
<protein>
    <recommendedName>
        <fullName evidence="3">histidine kinase</fullName>
        <ecNumber evidence="3">2.7.13.3</ecNumber>
    </recommendedName>
</protein>
<evidence type="ECO:0000256" key="6">
    <source>
        <dbReference type="ARBA" id="ARBA00022553"/>
    </source>
</evidence>
<dbReference type="Gene3D" id="3.40.50.2300">
    <property type="match status" value="1"/>
</dbReference>
<evidence type="ECO:0000259" key="17">
    <source>
        <dbReference type="PROSITE" id="PS50109"/>
    </source>
</evidence>
<feature type="domain" description="Histidine kinase" evidence="17">
    <location>
        <begin position="506"/>
        <end position="747"/>
    </location>
</feature>
<evidence type="ECO:0000256" key="3">
    <source>
        <dbReference type="ARBA" id="ARBA00012438"/>
    </source>
</evidence>
<evidence type="ECO:0000259" key="18">
    <source>
        <dbReference type="PROSITE" id="PS50110"/>
    </source>
</evidence>
<dbReference type="CDD" id="cd16922">
    <property type="entry name" value="HATPase_EvgS-ArcB-TorS-like"/>
    <property type="match status" value="1"/>
</dbReference>
<evidence type="ECO:0000256" key="14">
    <source>
        <dbReference type="PROSITE-ProRule" id="PRU00110"/>
    </source>
</evidence>
<dbReference type="EMBL" id="CP041614">
    <property type="protein sequence ID" value="QDO83023.1"/>
    <property type="molecule type" value="Genomic_DNA"/>
</dbReference>
<feature type="domain" description="HPt" evidence="20">
    <location>
        <begin position="927"/>
        <end position="1019"/>
    </location>
</feature>
<feature type="domain" description="HAMP" evidence="19">
    <location>
        <begin position="390"/>
        <end position="442"/>
    </location>
</feature>
<dbReference type="Gene3D" id="1.20.58.920">
    <property type="match status" value="1"/>
</dbReference>
<dbReference type="SMART" id="SM00448">
    <property type="entry name" value="REC"/>
    <property type="match status" value="1"/>
</dbReference>
<dbReference type="Gene3D" id="1.10.287.130">
    <property type="match status" value="1"/>
</dbReference>
<keyword evidence="10" id="KW-0067">ATP-binding</keyword>
<keyword evidence="10" id="KW-0547">Nucleotide-binding</keyword>
<keyword evidence="6 15" id="KW-0597">Phosphoprotein</keyword>
<keyword evidence="9 21" id="KW-0418">Kinase</keyword>
<dbReference type="CDD" id="cd17546">
    <property type="entry name" value="REC_hyHK_CKI1_RcsC-like"/>
    <property type="match status" value="1"/>
</dbReference>
<evidence type="ECO:0000256" key="16">
    <source>
        <dbReference type="SAM" id="Phobius"/>
    </source>
</evidence>
<evidence type="ECO:0000256" key="2">
    <source>
        <dbReference type="ARBA" id="ARBA00004429"/>
    </source>
</evidence>
<dbReference type="Proteomes" id="UP000315947">
    <property type="component" value="Chromosome"/>
</dbReference>
<evidence type="ECO:0000259" key="20">
    <source>
        <dbReference type="PROSITE" id="PS50894"/>
    </source>
</evidence>
<feature type="transmembrane region" description="Helical" evidence="16">
    <location>
        <begin position="15"/>
        <end position="39"/>
    </location>
</feature>
<evidence type="ECO:0000256" key="4">
    <source>
        <dbReference type="ARBA" id="ARBA00022475"/>
    </source>
</evidence>
<evidence type="ECO:0000256" key="8">
    <source>
        <dbReference type="ARBA" id="ARBA00022692"/>
    </source>
</evidence>
<keyword evidence="5" id="KW-0997">Cell inner membrane</keyword>
<dbReference type="RefSeq" id="WP_144045406.1">
    <property type="nucleotide sequence ID" value="NZ_CP041614.1"/>
</dbReference>
<feature type="modified residue" description="Phosphohistidine" evidence="14">
    <location>
        <position position="968"/>
    </location>
</feature>
<dbReference type="PROSITE" id="PS50109">
    <property type="entry name" value="HIS_KIN"/>
    <property type="match status" value="1"/>
</dbReference>
<dbReference type="InterPro" id="IPR014302">
    <property type="entry name" value="Sig_transdc_His_kinase_TorS"/>
</dbReference>
<evidence type="ECO:0000259" key="19">
    <source>
        <dbReference type="PROSITE" id="PS50885"/>
    </source>
</evidence>
<keyword evidence="8 16" id="KW-0812">Transmembrane</keyword>
<dbReference type="PIRSF" id="PIRSF036437">
    <property type="entry name" value="HK_TorS"/>
    <property type="match status" value="1"/>
</dbReference>
<dbReference type="SUPFAM" id="SSF52172">
    <property type="entry name" value="CheY-like"/>
    <property type="match status" value="1"/>
</dbReference>
<evidence type="ECO:0000256" key="7">
    <source>
        <dbReference type="ARBA" id="ARBA00022679"/>
    </source>
</evidence>
<dbReference type="PANTHER" id="PTHR43047:SF72">
    <property type="entry name" value="OSMOSENSING HISTIDINE PROTEIN KINASE SLN1"/>
    <property type="match status" value="1"/>
</dbReference>
<dbReference type="InterPro" id="IPR001789">
    <property type="entry name" value="Sig_transdc_resp-reg_receiver"/>
</dbReference>
<dbReference type="InterPro" id="IPR038188">
    <property type="entry name" value="TorS_sensor_sf"/>
</dbReference>
<dbReference type="InterPro" id="IPR005467">
    <property type="entry name" value="His_kinase_dom"/>
</dbReference>
<proteinExistence type="predicted"/>
<evidence type="ECO:0000256" key="9">
    <source>
        <dbReference type="ARBA" id="ARBA00022777"/>
    </source>
</evidence>
<keyword evidence="13 16" id="KW-0472">Membrane</keyword>
<dbReference type="Pfam" id="PF02518">
    <property type="entry name" value="HATPase_c"/>
    <property type="match status" value="1"/>
</dbReference>
<organism evidence="21 22">
    <name type="scientific">Shewanella psychropiezotolerans</name>
    <dbReference type="NCBI Taxonomy" id="2593655"/>
    <lineage>
        <taxon>Bacteria</taxon>
        <taxon>Pseudomonadati</taxon>
        <taxon>Pseudomonadota</taxon>
        <taxon>Gammaproteobacteria</taxon>
        <taxon>Alteromonadales</taxon>
        <taxon>Shewanellaceae</taxon>
        <taxon>Shewanella</taxon>
    </lineage>
</organism>
<evidence type="ECO:0000256" key="1">
    <source>
        <dbReference type="ARBA" id="ARBA00000085"/>
    </source>
</evidence>
<evidence type="ECO:0000256" key="10">
    <source>
        <dbReference type="ARBA" id="ARBA00022840"/>
    </source>
</evidence>
<name>A0ABX5WZ52_9GAMM</name>
<dbReference type="Pfam" id="PF01627">
    <property type="entry name" value="Hpt"/>
    <property type="match status" value="1"/>
</dbReference>
<dbReference type="PROSITE" id="PS50110">
    <property type="entry name" value="RESPONSE_REGULATORY"/>
    <property type="match status" value="1"/>
</dbReference>
<dbReference type="SMART" id="SM00387">
    <property type="entry name" value="HATPase_c"/>
    <property type="match status" value="1"/>
</dbReference>
<dbReference type="InterPro" id="IPR036890">
    <property type="entry name" value="HATPase_C_sf"/>
</dbReference>
<evidence type="ECO:0000256" key="13">
    <source>
        <dbReference type="ARBA" id="ARBA00023136"/>
    </source>
</evidence>
<reference evidence="21 22" key="1">
    <citation type="submission" date="2019-07" db="EMBL/GenBank/DDBJ databases">
        <title>Shewanella sp. YLB-06 whole genomic sequence.</title>
        <authorList>
            <person name="Yu L."/>
        </authorList>
    </citation>
    <scope>NUCLEOTIDE SEQUENCE [LARGE SCALE GENOMIC DNA]</scope>
    <source>
        <strain evidence="21 22">YLB-06</strain>
    </source>
</reference>
<dbReference type="InterPro" id="IPR003660">
    <property type="entry name" value="HAMP_dom"/>
</dbReference>
<comment type="catalytic activity">
    <reaction evidence="1">
        <text>ATP + protein L-histidine = ADP + protein N-phospho-L-histidine.</text>
        <dbReference type="EC" id="2.7.13.3"/>
    </reaction>
</comment>
<dbReference type="InterPro" id="IPR008207">
    <property type="entry name" value="Sig_transdc_His_kin_Hpt_dom"/>
</dbReference>
<accession>A0ABX5WZ52</accession>
<dbReference type="SUPFAM" id="SSF47226">
    <property type="entry name" value="Histidine-containing phosphotransfer domain, HPT domain"/>
    <property type="match status" value="1"/>
</dbReference>
<dbReference type="PRINTS" id="PR00344">
    <property type="entry name" value="BCTRLSENSOR"/>
</dbReference>
<keyword evidence="11 16" id="KW-1133">Transmembrane helix</keyword>
<evidence type="ECO:0000313" key="22">
    <source>
        <dbReference type="Proteomes" id="UP000315947"/>
    </source>
</evidence>
<dbReference type="PANTHER" id="PTHR43047">
    <property type="entry name" value="TWO-COMPONENT HISTIDINE PROTEIN KINASE"/>
    <property type="match status" value="1"/>
</dbReference>
<evidence type="ECO:0000256" key="11">
    <source>
        <dbReference type="ARBA" id="ARBA00022989"/>
    </source>
</evidence>
<dbReference type="InterPro" id="IPR003594">
    <property type="entry name" value="HATPase_dom"/>
</dbReference>
<sequence>MPFTLSGKSLVGRLMLSFCLLAFLLMLLVSVGSLSLYWVKLADKFLYDEALPASQAARSLVQSSNALAENAQALGTVEEEAQRQFIGRMLSINSSNLLGTIASLKSLGVQKDHRLELSAGEIIHELARLGTQVGKRLEVAGQLSRVGKALVDSARHSTELLEAELAVVNSAILAKLSLAYPQIAGKVNSAHLLDDVIEQDLDIQERLNRALKVIHHIALVGQLLQSPEHEAALATLLSSLSQQQTVSLSSTYQIINSSQGLPNSPDLNNAGPQIDLMALELLKGLIRDPVREHELTAELVVLRRVGEGLAAQRQYVHLLRAQDKLLRLLSDKLTGLNRTLDSAMASQQAKAELARGDYLQQLFWAKTGLWSTGVLMLLVILFVMYRVIYKGIAVRLNEATHALSRLSLGDTDVSLNSHGDDELTAMANAIQAFKQKTAHNQKLQAQLLDTAAELTQHKAELESTVEARTLELAIANRQLDAEARGHAQARKMAEQASQAKSLFLATMSHEIRTPLNGLLGTLTLLGHSDLPLAQKQMLALSQYSGTLLQTVLNDILDFSRLEQGKLTNETRPVAINELIDEVVAIMLAGAGLAGLQLVLESPRLPAWVSLDGPKLRQVLFNLIGNGIKFTPEGEVRLRVSFDEIQLYFEVIDTGLGIGADAMPHLFKAYSAQLNKGRSRGTGLGLAISKELVDLMKQVPTSHEVSNEALQEKTLERAGQVNCQVDSLWVKSQSGRGSSFGFSLPLIECQRVNDSGAQDLEHVTKKRVLVVEDNKVNAMVAQGFLAHLGHESVLASSCEQARILYGENTADKFDAIMLDIQLGDGSGFELVSDLRAVNYKVNQRADHRVPIAAFTAQLQADDLSHYQQAGFDIVLGKPLNMQSLAAWIGLASETNVEDAENIAVIAETLTQARAAGEISHLLDLTQIEQDIEYLGQEAVIDMLALFIESSQAQLSELQTFTANSPRLLHALKGSSASMGLLALSKLCQSLEKNQYRASQHEQLNGCLTRSIEALRVYLEA</sequence>